<accession>A0A6H5I9Q6</accession>
<proteinExistence type="predicted"/>
<dbReference type="PANTHER" id="PTHR23082">
    <property type="entry name" value="TRANSCRIPTION INITIATION FACTOR IIIC TFIIIC , POLYPEPTIDE 3-RELATED"/>
    <property type="match status" value="1"/>
</dbReference>
<evidence type="ECO:0000256" key="1">
    <source>
        <dbReference type="PROSITE-ProRule" id="PRU00339"/>
    </source>
</evidence>
<dbReference type="SMART" id="SM00028">
    <property type="entry name" value="TPR"/>
    <property type="match status" value="3"/>
</dbReference>
<evidence type="ECO:0008006" key="4">
    <source>
        <dbReference type="Google" id="ProtNLM"/>
    </source>
</evidence>
<keyword evidence="3" id="KW-1185">Reference proteome</keyword>
<organism evidence="2 3">
    <name type="scientific">Trichogramma brassicae</name>
    <dbReference type="NCBI Taxonomy" id="86971"/>
    <lineage>
        <taxon>Eukaryota</taxon>
        <taxon>Metazoa</taxon>
        <taxon>Ecdysozoa</taxon>
        <taxon>Arthropoda</taxon>
        <taxon>Hexapoda</taxon>
        <taxon>Insecta</taxon>
        <taxon>Pterygota</taxon>
        <taxon>Neoptera</taxon>
        <taxon>Endopterygota</taxon>
        <taxon>Hymenoptera</taxon>
        <taxon>Apocrita</taxon>
        <taxon>Proctotrupomorpha</taxon>
        <taxon>Chalcidoidea</taxon>
        <taxon>Trichogrammatidae</taxon>
        <taxon>Trichogramma</taxon>
    </lineage>
</organism>
<dbReference type="Gene3D" id="1.25.40.10">
    <property type="entry name" value="Tetratricopeptide repeat domain"/>
    <property type="match status" value="2"/>
</dbReference>
<dbReference type="InterPro" id="IPR039340">
    <property type="entry name" value="Tfc4/TFIIIC-102/Sfc4"/>
</dbReference>
<reference evidence="2 3" key="1">
    <citation type="submission" date="2020-02" db="EMBL/GenBank/DDBJ databases">
        <authorList>
            <person name="Ferguson B K."/>
        </authorList>
    </citation>
    <scope>NUCLEOTIDE SEQUENCE [LARGE SCALE GENOMIC DNA]</scope>
</reference>
<evidence type="ECO:0000313" key="2">
    <source>
        <dbReference type="EMBL" id="CAB0033175.1"/>
    </source>
</evidence>
<dbReference type="InterPro" id="IPR019734">
    <property type="entry name" value="TPR_rpt"/>
</dbReference>
<dbReference type="Proteomes" id="UP000479190">
    <property type="component" value="Unassembled WGS sequence"/>
</dbReference>
<dbReference type="PANTHER" id="PTHR23082:SF0">
    <property type="entry name" value="GENERAL TRANSCRIPTION FACTOR 3C POLYPEPTIDE 3"/>
    <property type="match status" value="1"/>
</dbReference>
<sequence length="715" mass="82151">MGEANECFAKGQIQIAIQMCMEVIRNVPKAPNPYQTLAQIYEQNEPEKSLQFSLIAAHLNPKNDLWEDLAKSSLNFGNVKQAIMCYTKAIENDPKNIELYETRAQLQTEFLNDQKAKIKAYSKLLNYLGPEDSATVKKYAQLLFTESAKENLNQIAFNAMEHMFKKCPELVTYEELNLFAELLLLTKNFSRCLDTLVEFTPITVEYGSVEVAPGTNRFNITLCMVPDDLVVDLKTKCIVALLELGAHEIVDELVARFREVENVESCGDQYLDIAEAFMDKGQFERALQLLEPMVNSETYSLAAVWLRHAECWVGCGDNDKAIKSYEIVRKLGPQHLGARIELSKLYKAKGQFKNAIAVLEQDPYSQVELDASVLYERVKLLYRAKRYDEYFRDALLLLSRHSLTVRSKMELTSIARSTNHKARVEILQRDRLSRGEPVDEPEQLKFCNVNEPSEKEEFLLVMQLCKTACKLKKYGILQRVTFTALTSKRFSAENDHLMYLALLSCIRNADSYSGFNVVREIVRSRNRNQHWNLLNIIIQKAEDSRHNRFMMRQLGKEDAFSYLHILHANNCLVSGTYKYALNDYISLFKTNPSSLLALLIAVTLLQMACQKFSGKKNQLVVQSLGFMKTYMEMRGKECEQESNYNMGRVMHQLGLLPSAMHFYKLVLTKEPSELVKSKESLLDLRKEAAFNLHLIYMQSGNPEMARMYLEDYITI</sequence>
<name>A0A6H5I9Q6_9HYME</name>
<dbReference type="AlphaFoldDB" id="A0A6H5I9Q6"/>
<dbReference type="OrthoDB" id="151490at2759"/>
<dbReference type="PROSITE" id="PS50005">
    <property type="entry name" value="TPR"/>
    <property type="match status" value="1"/>
</dbReference>
<protein>
    <recommendedName>
        <fullName evidence="4">General transcription factor 3C polypeptide 3</fullName>
    </recommendedName>
</protein>
<keyword evidence="1" id="KW-0802">TPR repeat</keyword>
<dbReference type="SUPFAM" id="SSF48452">
    <property type="entry name" value="TPR-like"/>
    <property type="match status" value="3"/>
</dbReference>
<dbReference type="Pfam" id="PF13181">
    <property type="entry name" value="TPR_8"/>
    <property type="match status" value="1"/>
</dbReference>
<dbReference type="GO" id="GO:0006383">
    <property type="term" value="P:transcription by RNA polymerase III"/>
    <property type="evidence" value="ECO:0007669"/>
    <property type="project" value="InterPro"/>
</dbReference>
<feature type="repeat" description="TPR" evidence="1">
    <location>
        <begin position="63"/>
        <end position="96"/>
    </location>
</feature>
<dbReference type="GO" id="GO:0000127">
    <property type="term" value="C:transcription factor TFIIIC complex"/>
    <property type="evidence" value="ECO:0007669"/>
    <property type="project" value="TreeGrafter"/>
</dbReference>
<dbReference type="InterPro" id="IPR011990">
    <property type="entry name" value="TPR-like_helical_dom_sf"/>
</dbReference>
<dbReference type="EMBL" id="CADCXV010000701">
    <property type="protein sequence ID" value="CAB0033175.1"/>
    <property type="molecule type" value="Genomic_DNA"/>
</dbReference>
<gene>
    <name evidence="2" type="ORF">TBRA_LOCUS5094</name>
</gene>
<evidence type="ECO:0000313" key="3">
    <source>
        <dbReference type="Proteomes" id="UP000479190"/>
    </source>
</evidence>